<comment type="function">
    <text evidence="4">Involved in the assembly process of the P-ring formation. It may associate with FlgF on the rod constituting a structure essential for the P-ring assembly or may act as a modulator protein for the P-ring assembly.</text>
</comment>
<dbReference type="InterPro" id="IPR013974">
    <property type="entry name" value="SAF"/>
</dbReference>
<evidence type="ECO:0000256" key="2">
    <source>
        <dbReference type="ARBA" id="ARBA00022729"/>
    </source>
</evidence>
<keyword evidence="3 4" id="KW-0574">Periplasm</keyword>
<dbReference type="OrthoDB" id="8563889at2"/>
<dbReference type="PANTHER" id="PTHR36307:SF1">
    <property type="entry name" value="FLAGELLA BASAL BODY P-RING FORMATION PROTEIN FLGA"/>
    <property type="match status" value="1"/>
</dbReference>
<accession>A0A2S2DGA4</accession>
<keyword evidence="6" id="KW-0969">Cilium</keyword>
<dbReference type="AlphaFoldDB" id="A0A2S2DGA4"/>
<dbReference type="Pfam" id="PF13144">
    <property type="entry name" value="ChapFlgA"/>
    <property type="match status" value="1"/>
</dbReference>
<evidence type="ECO:0000259" key="5">
    <source>
        <dbReference type="SMART" id="SM00858"/>
    </source>
</evidence>
<dbReference type="Gene3D" id="2.30.30.760">
    <property type="match status" value="1"/>
</dbReference>
<feature type="chain" id="PRO_5015370025" description="Flagella basal body P-ring formation protein FlgA" evidence="4">
    <location>
        <begin position="23"/>
        <end position="235"/>
    </location>
</feature>
<dbReference type="InterPro" id="IPR017585">
    <property type="entry name" value="SAF_FlgA"/>
</dbReference>
<dbReference type="Gene3D" id="3.90.1210.10">
    <property type="entry name" value="Antifreeze-like/N-acetylneuraminic acid synthase C-terminal domain"/>
    <property type="match status" value="1"/>
</dbReference>
<dbReference type="Proteomes" id="UP000245820">
    <property type="component" value="Chromosome"/>
</dbReference>
<evidence type="ECO:0000256" key="3">
    <source>
        <dbReference type="ARBA" id="ARBA00022764"/>
    </source>
</evidence>
<feature type="signal peptide" evidence="4">
    <location>
        <begin position="1"/>
        <end position="22"/>
    </location>
</feature>
<evidence type="ECO:0000313" key="6">
    <source>
        <dbReference type="EMBL" id="AWL04378.1"/>
    </source>
</evidence>
<evidence type="ECO:0000313" key="7">
    <source>
        <dbReference type="Proteomes" id="UP000245820"/>
    </source>
</evidence>
<name>A0A2S2DGA4_9BURK</name>
<dbReference type="GO" id="GO:0044780">
    <property type="term" value="P:bacterial-type flagellum assembly"/>
    <property type="evidence" value="ECO:0007669"/>
    <property type="project" value="InterPro"/>
</dbReference>
<reference evidence="6 7" key="1">
    <citation type="submission" date="2018-05" db="EMBL/GenBank/DDBJ databases">
        <title>Complete genome sequence of Massilia oculi sp. nov. CCUG 43427T (=DSM 26321T), the type strain of M. oculi, and comparison with genome sequences of other Massilia strains.</title>
        <authorList>
            <person name="Zhu B."/>
        </authorList>
    </citation>
    <scope>NUCLEOTIDE SEQUENCE [LARGE SCALE GENOMIC DNA]</scope>
    <source>
        <strain evidence="6 7">CCUG 43427</strain>
    </source>
</reference>
<organism evidence="6 7">
    <name type="scientific">Massilia oculi</name>
    <dbReference type="NCBI Taxonomy" id="945844"/>
    <lineage>
        <taxon>Bacteria</taxon>
        <taxon>Pseudomonadati</taxon>
        <taxon>Pseudomonadota</taxon>
        <taxon>Betaproteobacteria</taxon>
        <taxon>Burkholderiales</taxon>
        <taxon>Oxalobacteraceae</taxon>
        <taxon>Telluria group</taxon>
        <taxon>Massilia</taxon>
    </lineage>
</organism>
<keyword evidence="7" id="KW-1185">Reference proteome</keyword>
<keyword evidence="4" id="KW-1005">Bacterial flagellum biogenesis</keyword>
<keyword evidence="6" id="KW-0282">Flagellum</keyword>
<dbReference type="GO" id="GO:0042597">
    <property type="term" value="C:periplasmic space"/>
    <property type="evidence" value="ECO:0007669"/>
    <property type="project" value="UniProtKB-SubCell"/>
</dbReference>
<dbReference type="SMART" id="SM00858">
    <property type="entry name" value="SAF"/>
    <property type="match status" value="1"/>
</dbReference>
<evidence type="ECO:0000256" key="1">
    <source>
        <dbReference type="ARBA" id="ARBA00004418"/>
    </source>
</evidence>
<dbReference type="CDD" id="cd11614">
    <property type="entry name" value="SAF_CpaB_FlgA_like"/>
    <property type="match status" value="1"/>
</dbReference>
<comment type="subcellular location">
    <subcellularLocation>
        <location evidence="1 4">Periplasm</location>
    </subcellularLocation>
</comment>
<dbReference type="KEGG" id="mtim:DIR46_07960"/>
<keyword evidence="2 4" id="KW-0732">Signal</keyword>
<keyword evidence="6" id="KW-0966">Cell projection</keyword>
<gene>
    <name evidence="6" type="primary">flgA</name>
    <name evidence="6" type="ORF">DIR46_07960</name>
</gene>
<feature type="domain" description="SAF" evidence="5">
    <location>
        <begin position="106"/>
        <end position="167"/>
    </location>
</feature>
<evidence type="ECO:0000256" key="4">
    <source>
        <dbReference type="RuleBase" id="RU362063"/>
    </source>
</evidence>
<proteinExistence type="inferred from homology"/>
<dbReference type="PANTHER" id="PTHR36307">
    <property type="entry name" value="FLAGELLA BASAL BODY P-RING FORMATION PROTEIN FLGA"/>
    <property type="match status" value="1"/>
</dbReference>
<sequence length="235" mass="24837">MIAFLKATLSIVTCLLCTTAGAAQTLSVEIEQAAREQLEKGADAIGLGDPQFDLTVSSSRPPPACKGPVMVEAIDTRQPARMRFVARCPDGKGWRHDFVVRARISALVAVTAAPVAANRELSEADVTLERRDISQVRDPIGMLDEAVGQSSRRSLRAGEVLRASQLVAPIVVKRGETVVMTARQDGIEVSMAGEALDAGARGAVVRVKNSASGQVVRMRVLGAGAVQPIDMPLGE</sequence>
<dbReference type="InterPro" id="IPR039246">
    <property type="entry name" value="Flagellar_FlgA"/>
</dbReference>
<comment type="similarity">
    <text evidence="4">Belongs to the FlgA family.</text>
</comment>
<dbReference type="EMBL" id="CP029343">
    <property type="protein sequence ID" value="AWL04378.1"/>
    <property type="molecule type" value="Genomic_DNA"/>
</dbReference>
<dbReference type="NCBIfam" id="TIGR03170">
    <property type="entry name" value="flgA_cterm"/>
    <property type="match status" value="1"/>
</dbReference>
<protein>
    <recommendedName>
        <fullName evidence="4">Flagella basal body P-ring formation protein FlgA</fullName>
    </recommendedName>
</protein>